<comment type="subcellular location">
    <subcellularLocation>
        <location evidence="3">Chromosome</location>
        <location evidence="3">Telomere</location>
    </subcellularLocation>
    <subcellularLocation>
        <location evidence="2">Cytoplasm</location>
    </subcellularLocation>
    <subcellularLocation>
        <location evidence="1">Nucleus</location>
    </subcellularLocation>
</comment>
<dbReference type="STRING" id="61395.A0A1Y1W9E7"/>
<evidence type="ECO:0000256" key="1">
    <source>
        <dbReference type="ARBA" id="ARBA00004123"/>
    </source>
</evidence>
<evidence type="ECO:0000259" key="16">
    <source>
        <dbReference type="PROSITE" id="PS51140"/>
    </source>
</evidence>
<dbReference type="PROSITE" id="PS51140">
    <property type="entry name" value="CUE"/>
    <property type="match status" value="1"/>
</dbReference>
<keyword evidence="10" id="KW-0832">Ubl conjugation</keyword>
<dbReference type="OrthoDB" id="5396806at2759"/>
<keyword evidence="8" id="KW-0227">DNA damage</keyword>
<dbReference type="GO" id="GO:0005737">
    <property type="term" value="C:cytoplasm"/>
    <property type="evidence" value="ECO:0007669"/>
    <property type="project" value="UniProtKB-SubCell"/>
</dbReference>
<feature type="compositionally biased region" description="Polar residues" evidence="15">
    <location>
        <begin position="237"/>
        <end position="255"/>
    </location>
</feature>
<dbReference type="GO" id="GO:0000781">
    <property type="term" value="C:chromosome, telomeric region"/>
    <property type="evidence" value="ECO:0007669"/>
    <property type="project" value="UniProtKB-SubCell"/>
</dbReference>
<keyword evidence="14" id="KW-0539">Nucleus</keyword>
<evidence type="ECO:0000256" key="10">
    <source>
        <dbReference type="ARBA" id="ARBA00022843"/>
    </source>
</evidence>
<dbReference type="InterPro" id="IPR009060">
    <property type="entry name" value="UBA-like_sf"/>
</dbReference>
<keyword evidence="7" id="KW-0963">Cytoplasm</keyword>
<keyword evidence="9" id="KW-0833">Ubl conjugation pathway</keyword>
<keyword evidence="13" id="KW-0234">DNA repair</keyword>
<feature type="compositionally biased region" description="Low complexity" evidence="15">
    <location>
        <begin position="190"/>
        <end position="215"/>
    </location>
</feature>
<dbReference type="RefSeq" id="XP_040743781.1">
    <property type="nucleotide sequence ID" value="XM_040883567.1"/>
</dbReference>
<dbReference type="SUPFAM" id="SSF46934">
    <property type="entry name" value="UBA-like"/>
    <property type="match status" value="1"/>
</dbReference>
<evidence type="ECO:0000256" key="2">
    <source>
        <dbReference type="ARBA" id="ARBA00004496"/>
    </source>
</evidence>
<dbReference type="Proteomes" id="UP000193922">
    <property type="component" value="Unassembled WGS sequence"/>
</dbReference>
<evidence type="ECO:0000256" key="13">
    <source>
        <dbReference type="ARBA" id="ARBA00023204"/>
    </source>
</evidence>
<evidence type="ECO:0000313" key="18">
    <source>
        <dbReference type="Proteomes" id="UP000193922"/>
    </source>
</evidence>
<evidence type="ECO:0000256" key="3">
    <source>
        <dbReference type="ARBA" id="ARBA00004574"/>
    </source>
</evidence>
<evidence type="ECO:0000256" key="15">
    <source>
        <dbReference type="SAM" id="MobiDB-lite"/>
    </source>
</evidence>
<dbReference type="GO" id="GO:0043130">
    <property type="term" value="F:ubiquitin binding"/>
    <property type="evidence" value="ECO:0007669"/>
    <property type="project" value="InterPro"/>
</dbReference>
<keyword evidence="12" id="KW-0238">DNA-binding</keyword>
<evidence type="ECO:0000256" key="4">
    <source>
        <dbReference type="ARBA" id="ARBA00005491"/>
    </source>
</evidence>
<dbReference type="GO" id="GO:0006281">
    <property type="term" value="P:DNA repair"/>
    <property type="evidence" value="ECO:0007669"/>
    <property type="project" value="UniProtKB-KW"/>
</dbReference>
<feature type="compositionally biased region" description="Basic and acidic residues" evidence="15">
    <location>
        <begin position="102"/>
        <end position="112"/>
    </location>
</feature>
<keyword evidence="18" id="KW-1185">Reference proteome</keyword>
<dbReference type="InterPro" id="IPR003892">
    <property type="entry name" value="CUE"/>
</dbReference>
<evidence type="ECO:0000256" key="8">
    <source>
        <dbReference type="ARBA" id="ARBA00022763"/>
    </source>
</evidence>
<organism evidence="17 18">
    <name type="scientific">Linderina pennispora</name>
    <dbReference type="NCBI Taxonomy" id="61395"/>
    <lineage>
        <taxon>Eukaryota</taxon>
        <taxon>Fungi</taxon>
        <taxon>Fungi incertae sedis</taxon>
        <taxon>Zoopagomycota</taxon>
        <taxon>Kickxellomycotina</taxon>
        <taxon>Kickxellomycetes</taxon>
        <taxon>Kickxellales</taxon>
        <taxon>Kickxellaceae</taxon>
        <taxon>Linderina</taxon>
    </lineage>
</organism>
<dbReference type="Pfam" id="PF02845">
    <property type="entry name" value="CUE"/>
    <property type="match status" value="1"/>
</dbReference>
<name>A0A1Y1W9E7_9FUNG</name>
<dbReference type="GeneID" id="63800215"/>
<accession>A0A1Y1W9E7</accession>
<feature type="region of interest" description="Disordered" evidence="15">
    <location>
        <begin position="84"/>
        <end position="255"/>
    </location>
</feature>
<evidence type="ECO:0000256" key="9">
    <source>
        <dbReference type="ARBA" id="ARBA00022786"/>
    </source>
</evidence>
<feature type="compositionally biased region" description="Polar residues" evidence="15">
    <location>
        <begin position="154"/>
        <end position="166"/>
    </location>
</feature>
<sequence length="255" mass="27611">MSAAHSNTHQSSFSSRGKFPRSGNARSSADESSEFKALRSKYSSSLKTLREMFPDWSDADLIYALQEADGNLEITIAHIAEGFAPQWGEVKSRKDKRQAYKQQHEENTRPYEKSYVPRPASFRGGVRGGAARGSRGSYSNAAGSTRPKPAQPDSKPQSSGESNSAAGWNMEPSSSEHKDSSSGWDVSGTPAKPSMPATKPAAAPAPAPVSSKPAPMSWASIAKKGAKQAESPLLLSPNPQQRRQRSWNPQQRRLL</sequence>
<evidence type="ECO:0000313" key="17">
    <source>
        <dbReference type="EMBL" id="ORX70143.1"/>
    </source>
</evidence>
<proteinExistence type="inferred from homology"/>
<dbReference type="InterPro" id="IPR041803">
    <property type="entry name" value="DEF1_CUE"/>
</dbReference>
<feature type="domain" description="CUE" evidence="16">
    <location>
        <begin position="41"/>
        <end position="84"/>
    </location>
</feature>
<evidence type="ECO:0000256" key="11">
    <source>
        <dbReference type="ARBA" id="ARBA00022895"/>
    </source>
</evidence>
<gene>
    <name evidence="17" type="ORF">DL89DRAFT_152977</name>
</gene>
<evidence type="ECO:0000256" key="7">
    <source>
        <dbReference type="ARBA" id="ARBA00022490"/>
    </source>
</evidence>
<dbReference type="AlphaFoldDB" id="A0A1Y1W9E7"/>
<keyword evidence="11" id="KW-0779">Telomere</keyword>
<feature type="compositionally biased region" description="Low complexity" evidence="15">
    <location>
        <begin position="132"/>
        <end position="144"/>
    </location>
</feature>
<evidence type="ECO:0000256" key="6">
    <source>
        <dbReference type="ARBA" id="ARBA00022454"/>
    </source>
</evidence>
<dbReference type="GO" id="GO:0005634">
    <property type="term" value="C:nucleus"/>
    <property type="evidence" value="ECO:0007669"/>
    <property type="project" value="UniProtKB-SubCell"/>
</dbReference>
<evidence type="ECO:0000256" key="5">
    <source>
        <dbReference type="ARBA" id="ARBA00020536"/>
    </source>
</evidence>
<comment type="similarity">
    <text evidence="4">Belongs to the DEF1 family.</text>
</comment>
<dbReference type="GO" id="GO:0003677">
    <property type="term" value="F:DNA binding"/>
    <property type="evidence" value="ECO:0007669"/>
    <property type="project" value="UniProtKB-KW"/>
</dbReference>
<dbReference type="CDD" id="cd14368">
    <property type="entry name" value="CUE_DEF1_like"/>
    <property type="match status" value="1"/>
</dbReference>
<evidence type="ECO:0000256" key="12">
    <source>
        <dbReference type="ARBA" id="ARBA00023125"/>
    </source>
</evidence>
<keyword evidence="6" id="KW-0158">Chromosome</keyword>
<feature type="compositionally biased region" description="Polar residues" evidence="15">
    <location>
        <begin position="1"/>
        <end position="15"/>
    </location>
</feature>
<feature type="region of interest" description="Disordered" evidence="15">
    <location>
        <begin position="1"/>
        <end position="37"/>
    </location>
</feature>
<evidence type="ECO:0000256" key="14">
    <source>
        <dbReference type="ARBA" id="ARBA00023242"/>
    </source>
</evidence>
<dbReference type="EMBL" id="MCFD01000006">
    <property type="protein sequence ID" value="ORX70143.1"/>
    <property type="molecule type" value="Genomic_DNA"/>
</dbReference>
<reference evidence="17 18" key="1">
    <citation type="submission" date="2016-07" db="EMBL/GenBank/DDBJ databases">
        <title>Pervasive Adenine N6-methylation of Active Genes in Fungi.</title>
        <authorList>
            <consortium name="DOE Joint Genome Institute"/>
            <person name="Mondo S.J."/>
            <person name="Dannebaum R.O."/>
            <person name="Kuo R.C."/>
            <person name="Labutti K."/>
            <person name="Haridas S."/>
            <person name="Kuo A."/>
            <person name="Salamov A."/>
            <person name="Ahrendt S.R."/>
            <person name="Lipzen A."/>
            <person name="Sullivan W."/>
            <person name="Andreopoulos W.B."/>
            <person name="Clum A."/>
            <person name="Lindquist E."/>
            <person name="Daum C."/>
            <person name="Ramamoorthy G.K."/>
            <person name="Gryganskyi A."/>
            <person name="Culley D."/>
            <person name="Magnuson J.K."/>
            <person name="James T.Y."/>
            <person name="O'Malley M.A."/>
            <person name="Stajich J.E."/>
            <person name="Spatafora J.W."/>
            <person name="Visel A."/>
            <person name="Grigoriev I.V."/>
        </authorList>
    </citation>
    <scope>NUCLEOTIDE SEQUENCE [LARGE SCALE GENOMIC DNA]</scope>
    <source>
        <strain evidence="17 18">ATCC 12442</strain>
    </source>
</reference>
<protein>
    <recommendedName>
        <fullName evidence="5">RNA polymerase II degradation factor 1</fullName>
    </recommendedName>
</protein>
<comment type="caution">
    <text evidence="17">The sequence shown here is derived from an EMBL/GenBank/DDBJ whole genome shotgun (WGS) entry which is preliminary data.</text>
</comment>